<evidence type="ECO:0000259" key="1">
    <source>
        <dbReference type="Pfam" id="PF00501"/>
    </source>
</evidence>
<dbReference type="InterPro" id="IPR020845">
    <property type="entry name" value="AMP-binding_CS"/>
</dbReference>
<dbReference type="GO" id="GO:0016878">
    <property type="term" value="F:acid-thiol ligase activity"/>
    <property type="evidence" value="ECO:0007669"/>
    <property type="project" value="UniProtKB-ARBA"/>
</dbReference>
<evidence type="ECO:0000313" key="4">
    <source>
        <dbReference type="Proteomes" id="UP000431092"/>
    </source>
</evidence>
<dbReference type="PROSITE" id="PS00455">
    <property type="entry name" value="AMP_BINDING"/>
    <property type="match status" value="1"/>
</dbReference>
<dbReference type="Pfam" id="PF13193">
    <property type="entry name" value="AMP-binding_C"/>
    <property type="match status" value="1"/>
</dbReference>
<protein>
    <submittedName>
        <fullName evidence="3">AMP-binding protein</fullName>
    </submittedName>
</protein>
<dbReference type="SUPFAM" id="SSF56801">
    <property type="entry name" value="Acetyl-CoA synthetase-like"/>
    <property type="match status" value="1"/>
</dbReference>
<organism evidence="3 4">
    <name type="scientific">Arsenicicoccus cauae</name>
    <dbReference type="NCBI Taxonomy" id="2663847"/>
    <lineage>
        <taxon>Bacteria</taxon>
        <taxon>Bacillati</taxon>
        <taxon>Actinomycetota</taxon>
        <taxon>Actinomycetes</taxon>
        <taxon>Micrococcales</taxon>
        <taxon>Intrasporangiaceae</taxon>
        <taxon>Arsenicicoccus</taxon>
    </lineage>
</organism>
<dbReference type="NCBIfam" id="NF005877">
    <property type="entry name" value="PRK07824.1"/>
    <property type="match status" value="1"/>
</dbReference>
<reference evidence="3 4" key="1">
    <citation type="submission" date="2019-11" db="EMBL/GenBank/DDBJ databases">
        <title>Whole genome sequencing identifies a novel species of the genus Arsenicicoccus isolated from human blood.</title>
        <authorList>
            <person name="Jeong J.H."/>
            <person name="Kweon O.J."/>
            <person name="Kim H.R."/>
            <person name="Kim T.-H."/>
            <person name="Ha S.-M."/>
            <person name="Lee M.-K."/>
        </authorList>
    </citation>
    <scope>NUCLEOTIDE SEQUENCE [LARGE SCALE GENOMIC DNA]</scope>
    <source>
        <strain evidence="3 4">MKL-02</strain>
    </source>
</reference>
<dbReference type="InterPro" id="IPR025110">
    <property type="entry name" value="AMP-bd_C"/>
</dbReference>
<dbReference type="PANTHER" id="PTHR43767:SF1">
    <property type="entry name" value="NONRIBOSOMAL PEPTIDE SYNTHASE PES1 (EUROFUNG)-RELATED"/>
    <property type="match status" value="1"/>
</dbReference>
<gene>
    <name evidence="3" type="ORF">GGG17_14965</name>
</gene>
<dbReference type="PANTHER" id="PTHR43767">
    <property type="entry name" value="LONG-CHAIN-FATTY-ACID--COA LIGASE"/>
    <property type="match status" value="1"/>
</dbReference>
<evidence type="ECO:0000313" key="3">
    <source>
        <dbReference type="EMBL" id="MTB73241.1"/>
    </source>
</evidence>
<dbReference type="InterPro" id="IPR042099">
    <property type="entry name" value="ANL_N_sf"/>
</dbReference>
<dbReference type="Gene3D" id="3.40.50.12780">
    <property type="entry name" value="N-terminal domain of ligase-like"/>
    <property type="match status" value="1"/>
</dbReference>
<comment type="caution">
    <text evidence="3">The sequence shown here is derived from an EMBL/GenBank/DDBJ whole genome shotgun (WGS) entry which is preliminary data.</text>
</comment>
<keyword evidence="4" id="KW-1185">Reference proteome</keyword>
<feature type="domain" description="AMP-binding enzyme C-terminal" evidence="2">
    <location>
        <begin position="291"/>
        <end position="361"/>
    </location>
</feature>
<accession>A0A6I3IY75</accession>
<dbReference type="EMBL" id="WLVL01000048">
    <property type="protein sequence ID" value="MTB73241.1"/>
    <property type="molecule type" value="Genomic_DNA"/>
</dbReference>
<evidence type="ECO:0000259" key="2">
    <source>
        <dbReference type="Pfam" id="PF13193"/>
    </source>
</evidence>
<dbReference type="InterPro" id="IPR045851">
    <property type="entry name" value="AMP-bd_C_sf"/>
</dbReference>
<feature type="domain" description="AMP-dependent synthetase/ligase" evidence="1">
    <location>
        <begin position="43"/>
        <end position="227"/>
    </location>
</feature>
<name>A0A6I3IY75_9MICO</name>
<proteinExistence type="predicted"/>
<dbReference type="AlphaFoldDB" id="A0A6I3IY75"/>
<dbReference type="InterPro" id="IPR000873">
    <property type="entry name" value="AMP-dep_synth/lig_dom"/>
</dbReference>
<dbReference type="InterPro" id="IPR050237">
    <property type="entry name" value="ATP-dep_AMP-bd_enzyme"/>
</dbReference>
<dbReference type="RefSeq" id="WP_154594512.1">
    <property type="nucleotide sequence ID" value="NZ_WLVL01000048.1"/>
</dbReference>
<dbReference type="Pfam" id="PF00501">
    <property type="entry name" value="AMP-binding"/>
    <property type="match status" value="1"/>
</dbReference>
<dbReference type="Gene3D" id="3.30.300.30">
    <property type="match status" value="1"/>
</dbReference>
<dbReference type="Proteomes" id="UP000431092">
    <property type="component" value="Unassembled WGS sequence"/>
</dbReference>
<sequence length="382" mass="39111">MIRWPASASMTEVVRDLGPLEAALSGRGAAVCPGGAPPGLGDTTPEGTAIVVGTSGSTGAPKLAVLTAAAVRASGEATAEHLGGHGQWLLALPPTHIAGLQVLARSLLAGHSPVALDDGPFTPEGFAAATERLTGGVRHYTSLVPTQLGRLLASPLGVEAAARYDGILVGGAALPTTVHTQAVAAGLRVVRTYGMSETAGGCVYDGRPLSCARVRLDQGRIVLGGEMVADGYLGEPVLTGQHFTVADRTRWFRTDDLGELADDGTLTVLGRADDVIVTGGLKVAPRVVEDAILTHLPALRECVVVGVPDTEWGQVVGALLVGDAVPDVERLRETLRPHLAPHALPRVATGADGIPLRGPGKPDRAAARHLLEGHGRARSPAG</sequence>